<keyword evidence="4" id="KW-0805">Transcription regulation</keyword>
<evidence type="ECO:0000259" key="7">
    <source>
        <dbReference type="Pfam" id="PF23121"/>
    </source>
</evidence>
<name>A0A2G9H672_9LAMI</name>
<dbReference type="PANTHER" id="PTHR33304:SF18">
    <property type="entry name" value="CHROMATIN REGULATOR PHD FAMILY-RELATED"/>
    <property type="match status" value="1"/>
</dbReference>
<evidence type="ECO:0000256" key="5">
    <source>
        <dbReference type="ARBA" id="ARBA00023163"/>
    </source>
</evidence>
<evidence type="ECO:0000256" key="1">
    <source>
        <dbReference type="ARBA" id="ARBA00022723"/>
    </source>
</evidence>
<evidence type="ECO:0000256" key="6">
    <source>
        <dbReference type="SAM" id="MobiDB-lite"/>
    </source>
</evidence>
<dbReference type="STRING" id="429701.A0A2G9H672"/>
<reference evidence="9" key="1">
    <citation type="journal article" date="2018" name="Gigascience">
        <title>Genome assembly of the Pink Ipe (Handroanthus impetiginosus, Bignoniaceae), a highly valued, ecologically keystone Neotropical timber forest tree.</title>
        <authorList>
            <person name="Silva-Junior O.B."/>
            <person name="Grattapaglia D."/>
            <person name="Novaes E."/>
            <person name="Collevatti R.G."/>
        </authorList>
    </citation>
    <scope>NUCLEOTIDE SEQUENCE [LARGE SCALE GENOMIC DNA]</scope>
    <source>
        <strain evidence="9">cv. UFG-1</strain>
    </source>
</reference>
<evidence type="ECO:0000256" key="2">
    <source>
        <dbReference type="ARBA" id="ARBA00022771"/>
    </source>
</evidence>
<keyword evidence="3" id="KW-0862">Zinc</keyword>
<dbReference type="Proteomes" id="UP000231279">
    <property type="component" value="Unassembled WGS sequence"/>
</dbReference>
<evidence type="ECO:0000313" key="9">
    <source>
        <dbReference type="Proteomes" id="UP000231279"/>
    </source>
</evidence>
<organism evidence="8 9">
    <name type="scientific">Handroanthus impetiginosus</name>
    <dbReference type="NCBI Taxonomy" id="429701"/>
    <lineage>
        <taxon>Eukaryota</taxon>
        <taxon>Viridiplantae</taxon>
        <taxon>Streptophyta</taxon>
        <taxon>Embryophyta</taxon>
        <taxon>Tracheophyta</taxon>
        <taxon>Spermatophyta</taxon>
        <taxon>Magnoliopsida</taxon>
        <taxon>eudicotyledons</taxon>
        <taxon>Gunneridae</taxon>
        <taxon>Pentapetalae</taxon>
        <taxon>asterids</taxon>
        <taxon>lamiids</taxon>
        <taxon>Lamiales</taxon>
        <taxon>Bignoniaceae</taxon>
        <taxon>Crescentiina</taxon>
        <taxon>Tabebuia alliance</taxon>
        <taxon>Handroanthus</taxon>
    </lineage>
</organism>
<keyword evidence="2" id="KW-0863">Zinc-finger</keyword>
<evidence type="ECO:0000313" key="8">
    <source>
        <dbReference type="EMBL" id="PIN13018.1"/>
    </source>
</evidence>
<dbReference type="InterPro" id="IPR056280">
    <property type="entry name" value="AIPP2-like_SPOC"/>
</dbReference>
<feature type="domain" description="AIPP2-like SPOC-like" evidence="7">
    <location>
        <begin position="179"/>
        <end position="310"/>
    </location>
</feature>
<dbReference type="OrthoDB" id="1932206at2759"/>
<protein>
    <recommendedName>
        <fullName evidence="7">AIPP2-like SPOC-like domain-containing protein</fullName>
    </recommendedName>
</protein>
<evidence type="ECO:0000256" key="3">
    <source>
        <dbReference type="ARBA" id="ARBA00022833"/>
    </source>
</evidence>
<proteinExistence type="predicted"/>
<accession>A0A2G9H672</accession>
<sequence>MLVMPKKEDSVLWLCDECEEVESLKKLRKRAHIVLDSDDEIPVKELTKDKRISRRKGKKDQARDSREKLEKDQTGEKLNKYQTGDKEISEGKLKKDQTRDKATFREKLKKDRTGDKAIISRKKLKTNPTDEKKMISTKELKKNQSEDKGLKPEKHEIQTESKQLHSYVISAEPLIRSLWTGSVSIRNNNESIYTRMYEFSAYLSSKARQDVCNEVARFRQVLKFEMVPKSRVWPKQYEGSGPTDDNIGLYLFPSLIKYEQVYDYLVFEMIRDDMALRASMENAELLVFTSVELPLPFRRFQGKLFLWGVFREY</sequence>
<dbReference type="GO" id="GO:0008270">
    <property type="term" value="F:zinc ion binding"/>
    <property type="evidence" value="ECO:0007669"/>
    <property type="project" value="UniProtKB-KW"/>
</dbReference>
<dbReference type="EMBL" id="NKXS01002565">
    <property type="protein sequence ID" value="PIN13018.1"/>
    <property type="molecule type" value="Genomic_DNA"/>
</dbReference>
<dbReference type="PANTHER" id="PTHR33304">
    <property type="match status" value="1"/>
</dbReference>
<feature type="compositionally biased region" description="Basic and acidic residues" evidence="6">
    <location>
        <begin position="59"/>
        <end position="101"/>
    </location>
</feature>
<dbReference type="AlphaFoldDB" id="A0A2G9H672"/>
<gene>
    <name evidence="8" type="ORF">CDL12_14363</name>
</gene>
<keyword evidence="9" id="KW-1185">Reference proteome</keyword>
<feature type="region of interest" description="Disordered" evidence="6">
    <location>
        <begin position="48"/>
        <end position="101"/>
    </location>
</feature>
<comment type="caution">
    <text evidence="8">The sequence shown here is derived from an EMBL/GenBank/DDBJ whole genome shotgun (WGS) entry which is preliminary data.</text>
</comment>
<keyword evidence="1" id="KW-0479">Metal-binding</keyword>
<dbReference type="Pfam" id="PF23121">
    <property type="entry name" value="SPOC_AIPP2"/>
    <property type="match status" value="1"/>
</dbReference>
<dbReference type="GO" id="GO:0140566">
    <property type="term" value="F:histone reader activity"/>
    <property type="evidence" value="ECO:0007669"/>
    <property type="project" value="InterPro"/>
</dbReference>
<dbReference type="InterPro" id="IPR049914">
    <property type="entry name" value="PHD1-3/5-6"/>
</dbReference>
<keyword evidence="5" id="KW-0804">Transcription</keyword>
<evidence type="ECO:0000256" key="4">
    <source>
        <dbReference type="ARBA" id="ARBA00023015"/>
    </source>
</evidence>
<dbReference type="GO" id="GO:0034244">
    <property type="term" value="P:negative regulation of transcription elongation by RNA polymerase II"/>
    <property type="evidence" value="ECO:0007669"/>
    <property type="project" value="InterPro"/>
</dbReference>